<keyword evidence="1" id="KW-0732">Signal</keyword>
<feature type="chain" id="PRO_5042708786" description="VCBS repeat-containing protein" evidence="1">
    <location>
        <begin position="22"/>
        <end position="299"/>
    </location>
</feature>
<comment type="caution">
    <text evidence="3">The sequence shown here is derived from an EMBL/GenBank/DDBJ whole genome shotgun (WGS) entry which is preliminary data.</text>
</comment>
<feature type="signal peptide" evidence="1">
    <location>
        <begin position="1"/>
        <end position="21"/>
    </location>
</feature>
<dbReference type="RefSeq" id="WP_046405393.1">
    <property type="nucleotide sequence ID" value="NZ_JABWDG010000013.1"/>
</dbReference>
<dbReference type="AlphaFoldDB" id="A0A3D4ZD61"/>
<gene>
    <name evidence="3" type="ORF">DXA53_13190</name>
    <name evidence="2" type="ORF">L0P03_11310</name>
</gene>
<evidence type="ECO:0000313" key="3">
    <source>
        <dbReference type="EMBL" id="RGY05167.1"/>
    </source>
</evidence>
<accession>A0A3D4ZD61</accession>
<name>A0A3D4ZD61_9BACT</name>
<dbReference type="Proteomes" id="UP001199750">
    <property type="component" value="Unassembled WGS sequence"/>
</dbReference>
<reference evidence="3 4" key="1">
    <citation type="submission" date="2018-08" db="EMBL/GenBank/DDBJ databases">
        <title>A genome reference for cultivated species of the human gut microbiota.</title>
        <authorList>
            <person name="Zou Y."/>
            <person name="Xue W."/>
            <person name="Luo G."/>
        </authorList>
    </citation>
    <scope>NUCLEOTIDE SEQUENCE [LARGE SCALE GENOMIC DNA]</scope>
    <source>
        <strain evidence="3 4">OF03-11</strain>
    </source>
</reference>
<evidence type="ECO:0000313" key="2">
    <source>
        <dbReference type="EMBL" id="MCG4960429.1"/>
    </source>
</evidence>
<protein>
    <recommendedName>
        <fullName evidence="5">VCBS repeat-containing protein</fullName>
    </recommendedName>
</protein>
<reference evidence="2" key="2">
    <citation type="submission" date="2022-01" db="EMBL/GenBank/DDBJ databases">
        <title>Collection of gut derived symbiotic bacterial strains cultured from healthy donors.</title>
        <authorList>
            <person name="Lin H."/>
            <person name="Kohout C."/>
            <person name="Waligurski E."/>
            <person name="Pamer E.G."/>
        </authorList>
    </citation>
    <scope>NUCLEOTIDE SEQUENCE</scope>
    <source>
        <strain evidence="2">DFI.1.149</strain>
    </source>
</reference>
<evidence type="ECO:0008006" key="5">
    <source>
        <dbReference type="Google" id="ProtNLM"/>
    </source>
</evidence>
<sequence>MKRITTTFFICLLLGITSLHAERDNYTQRTPEKQPEFITGFRYLPPGFECFADMFKYKVIDFPGFSTQDTLYFKKYTRPIKGYTVREIHALNGNRCNAYVLCFEKGNKKFFVGGKGCGYAEICTKDRTHRVDSMDYWGVPGRNTITPHSFKYLKEEEGEYRDICLKAYNLHFDSAKKYTEYGSSTTLTFCFTDIDVDGKDELIIFSPYWGTCGFRIYDIRETPRDIRLKPVSKTDFDEARRLLVAPEEGVLLVWWRGCIVKFKMQKNADHSVSGFKYIDEVCSPGPSDFFLTYTLEEPD</sequence>
<evidence type="ECO:0000313" key="4">
    <source>
        <dbReference type="Proteomes" id="UP000284434"/>
    </source>
</evidence>
<proteinExistence type="predicted"/>
<organism evidence="3 4">
    <name type="scientific">Odoribacter splanchnicus</name>
    <dbReference type="NCBI Taxonomy" id="28118"/>
    <lineage>
        <taxon>Bacteria</taxon>
        <taxon>Pseudomonadati</taxon>
        <taxon>Bacteroidota</taxon>
        <taxon>Bacteroidia</taxon>
        <taxon>Bacteroidales</taxon>
        <taxon>Odoribacteraceae</taxon>
        <taxon>Odoribacter</taxon>
    </lineage>
</organism>
<dbReference type="EMBL" id="JAKNDN010000020">
    <property type="protein sequence ID" value="MCG4960429.1"/>
    <property type="molecule type" value="Genomic_DNA"/>
</dbReference>
<dbReference type="Proteomes" id="UP000284434">
    <property type="component" value="Unassembled WGS sequence"/>
</dbReference>
<dbReference type="EMBL" id="QSCO01000019">
    <property type="protein sequence ID" value="RGY05167.1"/>
    <property type="molecule type" value="Genomic_DNA"/>
</dbReference>
<evidence type="ECO:0000256" key="1">
    <source>
        <dbReference type="SAM" id="SignalP"/>
    </source>
</evidence>